<dbReference type="PANTHER" id="PTHR30037">
    <property type="entry name" value="DNA-3-METHYLADENINE GLYCOSYLASE 1"/>
    <property type="match status" value="1"/>
</dbReference>
<reference evidence="2" key="2">
    <citation type="journal article" date="2024" name="Antonie Van Leeuwenhoek">
        <title>Roseihalotalea indica gen. nov., sp. nov., a halophilic Bacteroidetes from mesopelagic Southwest Indian Ocean with higher carbohydrate metabolic potential.</title>
        <authorList>
            <person name="Chen B."/>
            <person name="Zhang M."/>
            <person name="Lin D."/>
            <person name="Ye J."/>
            <person name="Tang K."/>
        </authorList>
    </citation>
    <scope>NUCLEOTIDE SEQUENCE</scope>
    <source>
        <strain evidence="2">TK19036</strain>
    </source>
</reference>
<evidence type="ECO:0000313" key="2">
    <source>
        <dbReference type="EMBL" id="WKN39061.1"/>
    </source>
</evidence>
<dbReference type="InterPro" id="IPR011257">
    <property type="entry name" value="DNA_glycosylase"/>
</dbReference>
<dbReference type="GO" id="GO:0006284">
    <property type="term" value="P:base-excision repair"/>
    <property type="evidence" value="ECO:0007669"/>
    <property type="project" value="InterPro"/>
</dbReference>
<sequence length="188" mass="21801">MSEPIRCGWSLKTPIYLDYHDQEWGRPVYDDQRLFEMLVLSGVQAGLSWLTVLKKRENYRNAFDQFDPEKIAAYTEEDIETLLQNSGIIRNRQKIKSAIVNAQACLRVRAEFSTFSNYLWQFTGHQVLFNHPETGSEIASVSPEAEHMSRDLRQRGFSFVGPTICYAFMQSVGMINDHIETCWCKYAN</sequence>
<dbReference type="GO" id="GO:0046872">
    <property type="term" value="F:metal ion binding"/>
    <property type="evidence" value="ECO:0007669"/>
    <property type="project" value="UniProtKB-KW"/>
</dbReference>
<dbReference type="Pfam" id="PF03352">
    <property type="entry name" value="Adenine_glyco"/>
    <property type="match status" value="1"/>
</dbReference>
<feature type="binding site" evidence="1">
    <location>
        <position position="20"/>
    </location>
    <ligand>
        <name>Zn(2+)</name>
        <dbReference type="ChEBI" id="CHEBI:29105"/>
    </ligand>
</feature>
<keyword evidence="1" id="KW-0479">Metal-binding</keyword>
<reference evidence="2" key="1">
    <citation type="journal article" date="2023" name="Comput. Struct. Biotechnol. J.">
        <title>Discovery of a novel marine Bacteroidetes with a rich repertoire of carbohydrate-active enzymes.</title>
        <authorList>
            <person name="Chen B."/>
            <person name="Liu G."/>
            <person name="Chen Q."/>
            <person name="Wang H."/>
            <person name="Liu L."/>
            <person name="Tang K."/>
        </authorList>
    </citation>
    <scope>NUCLEOTIDE SEQUENCE</scope>
    <source>
        <strain evidence="2">TK19036</strain>
    </source>
</reference>
<feature type="binding site" evidence="1">
    <location>
        <position position="7"/>
    </location>
    <ligand>
        <name>Zn(2+)</name>
        <dbReference type="ChEBI" id="CHEBI:29105"/>
    </ligand>
</feature>
<gene>
    <name evidence="2" type="ORF">K4G66_10165</name>
</gene>
<dbReference type="EMBL" id="CP120682">
    <property type="protein sequence ID" value="WKN39061.1"/>
    <property type="molecule type" value="Genomic_DNA"/>
</dbReference>
<dbReference type="NCBIfam" id="TIGR00624">
    <property type="entry name" value="tag"/>
    <property type="match status" value="1"/>
</dbReference>
<evidence type="ECO:0000256" key="1">
    <source>
        <dbReference type="PIRSR" id="PIRSR604597-1"/>
    </source>
</evidence>
<organism evidence="2">
    <name type="scientific">Roseihalotalea indica</name>
    <dbReference type="NCBI Taxonomy" id="2867963"/>
    <lineage>
        <taxon>Bacteria</taxon>
        <taxon>Pseudomonadati</taxon>
        <taxon>Bacteroidota</taxon>
        <taxon>Cytophagia</taxon>
        <taxon>Cytophagales</taxon>
        <taxon>Catalimonadaceae</taxon>
        <taxon>Roseihalotalea</taxon>
    </lineage>
</organism>
<accession>A0AA49GU31</accession>
<feature type="binding site" evidence="1">
    <location>
        <position position="178"/>
    </location>
    <ligand>
        <name>Zn(2+)</name>
        <dbReference type="ChEBI" id="CHEBI:29105"/>
    </ligand>
</feature>
<protein>
    <submittedName>
        <fullName evidence="2">DNA-3-methyladenine glycosylase I</fullName>
    </submittedName>
</protein>
<dbReference type="InterPro" id="IPR005019">
    <property type="entry name" value="Adenine_glyco"/>
</dbReference>
<dbReference type="GO" id="GO:0008725">
    <property type="term" value="F:DNA-3-methyladenine glycosylase activity"/>
    <property type="evidence" value="ECO:0007669"/>
    <property type="project" value="InterPro"/>
</dbReference>
<feature type="binding site" evidence="1">
    <location>
        <position position="182"/>
    </location>
    <ligand>
        <name>Zn(2+)</name>
        <dbReference type="ChEBI" id="CHEBI:29105"/>
    </ligand>
</feature>
<dbReference type="AlphaFoldDB" id="A0AA49GU31"/>
<dbReference type="InterPro" id="IPR004597">
    <property type="entry name" value="Tag"/>
</dbReference>
<dbReference type="Gene3D" id="1.10.340.30">
    <property type="entry name" value="Hypothetical protein, domain 2"/>
    <property type="match status" value="1"/>
</dbReference>
<name>A0AA49GU31_9BACT</name>
<dbReference type="SUPFAM" id="SSF48150">
    <property type="entry name" value="DNA-glycosylase"/>
    <property type="match status" value="1"/>
</dbReference>
<keyword evidence="1" id="KW-0862">Zinc</keyword>
<dbReference type="PANTHER" id="PTHR30037:SF4">
    <property type="entry name" value="DNA-3-METHYLADENINE GLYCOSYLASE I"/>
    <property type="match status" value="1"/>
</dbReference>
<dbReference type="InterPro" id="IPR052891">
    <property type="entry name" value="DNA-3mA_glycosylase"/>
</dbReference>
<proteinExistence type="predicted"/>